<feature type="binding site" evidence="6">
    <location>
        <position position="190"/>
    </location>
    <ligand>
        <name>substrate</name>
    </ligand>
</feature>
<accession>A0A2A2WRX3</accession>
<comment type="catalytic activity">
    <reaction evidence="6 7">
        <text>Release of N-terminal amino acids, preferentially methionine, from peptides and arylamides.</text>
        <dbReference type="EC" id="3.4.11.18"/>
    </reaction>
</comment>
<keyword evidence="3 6" id="KW-0645">Protease</keyword>
<comment type="similarity">
    <text evidence="6">Belongs to the peptidase M24A family. Methionine aminopeptidase type 1 subfamily.</text>
</comment>
<dbReference type="Gene3D" id="3.90.230.10">
    <property type="entry name" value="Creatinase/methionine aminopeptidase superfamily"/>
    <property type="match status" value="1"/>
</dbReference>
<dbReference type="GO" id="GO:0006508">
    <property type="term" value="P:proteolysis"/>
    <property type="evidence" value="ECO:0007669"/>
    <property type="project" value="UniProtKB-KW"/>
</dbReference>
<keyword evidence="2 6" id="KW-0031">Aminopeptidase</keyword>
<evidence type="ECO:0000256" key="1">
    <source>
        <dbReference type="ARBA" id="ARBA00002521"/>
    </source>
</evidence>
<proteinExistence type="inferred from homology"/>
<evidence type="ECO:0000256" key="7">
    <source>
        <dbReference type="RuleBase" id="RU003653"/>
    </source>
</evidence>
<organism evidence="9 10">
    <name type="scientific">Dietzia natronolimnaea</name>
    <dbReference type="NCBI Taxonomy" id="161920"/>
    <lineage>
        <taxon>Bacteria</taxon>
        <taxon>Bacillati</taxon>
        <taxon>Actinomycetota</taxon>
        <taxon>Actinomycetes</taxon>
        <taxon>Mycobacteriales</taxon>
        <taxon>Dietziaceae</taxon>
        <taxon>Dietzia</taxon>
    </lineage>
</organism>
<dbReference type="GO" id="GO:0005829">
    <property type="term" value="C:cytosol"/>
    <property type="evidence" value="ECO:0007669"/>
    <property type="project" value="TreeGrafter"/>
</dbReference>
<dbReference type="PRINTS" id="PR00599">
    <property type="entry name" value="MAPEPTIDASE"/>
</dbReference>
<evidence type="ECO:0000256" key="6">
    <source>
        <dbReference type="HAMAP-Rule" id="MF_01974"/>
    </source>
</evidence>
<name>A0A2A2WRX3_9ACTN</name>
<dbReference type="AlphaFoldDB" id="A0A2A2WRX3"/>
<feature type="domain" description="Peptidase M24" evidence="8">
    <location>
        <begin position="20"/>
        <end position="255"/>
    </location>
</feature>
<dbReference type="PANTHER" id="PTHR43330:SF27">
    <property type="entry name" value="METHIONINE AMINOPEPTIDASE"/>
    <property type="match status" value="1"/>
</dbReference>
<dbReference type="HAMAP" id="MF_01974">
    <property type="entry name" value="MetAP_1"/>
    <property type="match status" value="1"/>
</dbReference>
<dbReference type="InterPro" id="IPR002467">
    <property type="entry name" value="Pept_M24A_MAP1"/>
</dbReference>
<dbReference type="InterPro" id="IPR036005">
    <property type="entry name" value="Creatinase/aminopeptidase-like"/>
</dbReference>
<keyword evidence="4 6" id="KW-0479">Metal-binding</keyword>
<dbReference type="Proteomes" id="UP000218810">
    <property type="component" value="Unassembled WGS sequence"/>
</dbReference>
<comment type="function">
    <text evidence="1 6">Removes the N-terminal methionine from nascent proteins. The N-terminal methionine is often cleaved when the second residue in the primary sequence is small and uncharged (Met-Ala-, Cys, Gly, Pro, Ser, Thr, or Val). Requires deformylation of the N(alpha)-formylated initiator methionine before it can be hydrolyzed.</text>
</comment>
<feature type="binding site" evidence="6">
    <location>
        <position position="114"/>
    </location>
    <ligand>
        <name>a divalent metal cation</name>
        <dbReference type="ChEBI" id="CHEBI:60240"/>
        <label>1</label>
    </ligand>
</feature>
<dbReference type="InterPro" id="IPR000994">
    <property type="entry name" value="Pept_M24"/>
</dbReference>
<keyword evidence="10" id="KW-1185">Reference proteome</keyword>
<dbReference type="NCBIfam" id="TIGR00500">
    <property type="entry name" value="met_pdase_I"/>
    <property type="match status" value="1"/>
</dbReference>
<sequence>MFGRSRTSVVTARTPGELDAMEAAGRIVGRALVAARDAAVPGATTADLDELVDQLIRDAGAVPSFKGYEGFPGSICSSVNEVVVHGIPGSATVLREGDLVSVDCGAILDGWHGDSAWTFGVGELDPDVALLNQATREVLEEGILAMSPGNRLTDVSHALEVATRRAEQRHGVSLGIVDGFGGHGIGREMHEWPFLANEGKPGKGPRLQEGSVLAVEPMLVLGGETDTRTLADDWTVVTVDGSPSSHWEHTVAVTADGPRVLTPRPRD</sequence>
<gene>
    <name evidence="6 9" type="primary">map</name>
    <name evidence="9" type="ORF">CEY15_05190</name>
</gene>
<dbReference type="EMBL" id="NTGA01000011">
    <property type="protein sequence ID" value="PAY23950.1"/>
    <property type="molecule type" value="Genomic_DNA"/>
</dbReference>
<dbReference type="GO" id="GO:0070006">
    <property type="term" value="F:metalloaminopeptidase activity"/>
    <property type="evidence" value="ECO:0007669"/>
    <property type="project" value="UniProtKB-UniRule"/>
</dbReference>
<comment type="cofactor">
    <cofactor evidence="6">
        <name>Co(2+)</name>
        <dbReference type="ChEBI" id="CHEBI:48828"/>
    </cofactor>
    <cofactor evidence="6">
        <name>Zn(2+)</name>
        <dbReference type="ChEBI" id="CHEBI:29105"/>
    </cofactor>
    <cofactor evidence="6">
        <name>Mn(2+)</name>
        <dbReference type="ChEBI" id="CHEBI:29035"/>
    </cofactor>
    <cofactor evidence="6">
        <name>Fe(2+)</name>
        <dbReference type="ChEBI" id="CHEBI:29033"/>
    </cofactor>
    <text evidence="6">Binds 2 divalent metal cations per subunit. Has a high-affinity and a low affinity metal-binding site. The true nature of the physiological cofactor is under debate. The enzyme is active with cobalt, zinc, manganese or divalent iron ions. Most likely, methionine aminopeptidases function as mononuclear Fe(2+)-metalloproteases under physiological conditions, and the catalytically relevant metal-binding site has been assigned to the histidine-containing high-affinity site.</text>
</comment>
<dbReference type="GO" id="GO:0004239">
    <property type="term" value="F:initiator methionyl aminopeptidase activity"/>
    <property type="evidence" value="ECO:0007669"/>
    <property type="project" value="UniProtKB-UniRule"/>
</dbReference>
<evidence type="ECO:0000256" key="5">
    <source>
        <dbReference type="ARBA" id="ARBA00022801"/>
    </source>
</evidence>
<feature type="binding site" evidence="6">
    <location>
        <position position="248"/>
    </location>
    <ligand>
        <name>a divalent metal cation</name>
        <dbReference type="ChEBI" id="CHEBI:60240"/>
        <label>1</label>
    </ligand>
</feature>
<reference evidence="10" key="1">
    <citation type="submission" date="2017-09" db="EMBL/GenBank/DDBJ databases">
        <authorList>
            <person name="Zhang Y."/>
            <person name="Huang X."/>
            <person name="Liu J."/>
            <person name="Lu L."/>
            <person name="Peng K."/>
        </authorList>
    </citation>
    <scope>NUCLEOTIDE SEQUENCE [LARGE SCALE GENOMIC DNA]</scope>
    <source>
        <strain evidence="10">S-XJ-1</strain>
    </source>
</reference>
<feature type="binding site" evidence="6">
    <location>
        <position position="216"/>
    </location>
    <ligand>
        <name>a divalent metal cation</name>
        <dbReference type="ChEBI" id="CHEBI:60240"/>
        <label>2</label>
        <note>catalytic</note>
    </ligand>
</feature>
<dbReference type="PANTHER" id="PTHR43330">
    <property type="entry name" value="METHIONINE AMINOPEPTIDASE"/>
    <property type="match status" value="1"/>
</dbReference>
<dbReference type="RefSeq" id="WP_095717586.1">
    <property type="nucleotide sequence ID" value="NZ_NTGA01000011.1"/>
</dbReference>
<dbReference type="CDD" id="cd01086">
    <property type="entry name" value="MetAP1"/>
    <property type="match status" value="1"/>
</dbReference>
<evidence type="ECO:0000313" key="9">
    <source>
        <dbReference type="EMBL" id="PAY23950.1"/>
    </source>
</evidence>
<dbReference type="Pfam" id="PF00557">
    <property type="entry name" value="Peptidase_M24"/>
    <property type="match status" value="1"/>
</dbReference>
<evidence type="ECO:0000256" key="4">
    <source>
        <dbReference type="ARBA" id="ARBA00022723"/>
    </source>
</evidence>
<feature type="binding site" evidence="6">
    <location>
        <position position="85"/>
    </location>
    <ligand>
        <name>substrate</name>
    </ligand>
</feature>
<evidence type="ECO:0000259" key="8">
    <source>
        <dbReference type="Pfam" id="PF00557"/>
    </source>
</evidence>
<evidence type="ECO:0000256" key="2">
    <source>
        <dbReference type="ARBA" id="ARBA00022438"/>
    </source>
</evidence>
<keyword evidence="5 6" id="KW-0378">Hydrolase</keyword>
<feature type="binding site" evidence="6">
    <location>
        <position position="103"/>
    </location>
    <ligand>
        <name>a divalent metal cation</name>
        <dbReference type="ChEBI" id="CHEBI:60240"/>
        <label>1</label>
    </ligand>
</feature>
<protein>
    <recommendedName>
        <fullName evidence="6 7">Methionine aminopeptidase</fullName>
        <shortName evidence="6">MAP</shortName>
        <shortName evidence="6">MetAP</shortName>
        <ecNumber evidence="6 7">3.4.11.18</ecNumber>
    </recommendedName>
    <alternativeName>
        <fullName evidence="6">Peptidase M</fullName>
    </alternativeName>
</protein>
<feature type="binding site" evidence="6">
    <location>
        <position position="248"/>
    </location>
    <ligand>
        <name>a divalent metal cation</name>
        <dbReference type="ChEBI" id="CHEBI:60240"/>
        <label>2</label>
        <note>catalytic</note>
    </ligand>
</feature>
<dbReference type="EC" id="3.4.11.18" evidence="6 7"/>
<feature type="binding site" evidence="6">
    <location>
        <position position="114"/>
    </location>
    <ligand>
        <name>a divalent metal cation</name>
        <dbReference type="ChEBI" id="CHEBI:60240"/>
        <label>2</label>
        <note>catalytic</note>
    </ligand>
</feature>
<dbReference type="GO" id="GO:0046872">
    <property type="term" value="F:metal ion binding"/>
    <property type="evidence" value="ECO:0007669"/>
    <property type="project" value="UniProtKB-UniRule"/>
</dbReference>
<comment type="caution">
    <text evidence="9">The sequence shown here is derived from an EMBL/GenBank/DDBJ whole genome shotgun (WGS) entry which is preliminary data.</text>
</comment>
<comment type="subunit">
    <text evidence="6">Monomer.</text>
</comment>
<dbReference type="SUPFAM" id="SSF55920">
    <property type="entry name" value="Creatinase/aminopeptidase"/>
    <property type="match status" value="1"/>
</dbReference>
<evidence type="ECO:0000256" key="3">
    <source>
        <dbReference type="ARBA" id="ARBA00022670"/>
    </source>
</evidence>
<dbReference type="OrthoDB" id="9802055at2"/>
<evidence type="ECO:0000313" key="10">
    <source>
        <dbReference type="Proteomes" id="UP000218810"/>
    </source>
</evidence>
<dbReference type="InterPro" id="IPR001714">
    <property type="entry name" value="Pept_M24_MAP"/>
</dbReference>
<feature type="binding site" evidence="6">
    <location>
        <position position="183"/>
    </location>
    <ligand>
        <name>a divalent metal cation</name>
        <dbReference type="ChEBI" id="CHEBI:60240"/>
        <label>2</label>
        <note>catalytic</note>
    </ligand>
</feature>